<gene>
    <name evidence="1" type="ORF">BGCPKDLD_1084</name>
    <name evidence="2" type="ORF">BGCPKDLD_2454</name>
</gene>
<reference evidence="1" key="2">
    <citation type="submission" date="2021-08" db="EMBL/GenBank/DDBJ databases">
        <authorList>
            <person name="Tani A."/>
            <person name="Ola A."/>
            <person name="Ogura Y."/>
            <person name="Katsura K."/>
            <person name="Hayashi T."/>
        </authorList>
    </citation>
    <scope>NUCLEOTIDE SEQUENCE</scope>
    <source>
        <strain evidence="1">DSM 14458</strain>
    </source>
</reference>
<dbReference type="EMBL" id="BPRE01000007">
    <property type="protein sequence ID" value="GJE75867.1"/>
    <property type="molecule type" value="Genomic_DNA"/>
</dbReference>
<keyword evidence="3" id="KW-1185">Reference proteome</keyword>
<evidence type="ECO:0000313" key="1">
    <source>
        <dbReference type="EMBL" id="GJE74513.1"/>
    </source>
</evidence>
<dbReference type="RefSeq" id="WP_137831620.1">
    <property type="nucleotide sequence ID" value="NZ_BPRE01000002.1"/>
</dbReference>
<proteinExistence type="predicted"/>
<sequence>MHTADPRPPRLDPLWLAFGLVPLLFVLGSSAPVKAEVLGFRVEARACRGEVCRPLLGSGRMIGGRYACDGRAARLQDLAAVLPPAALGLPVGRLPWRVTARCVGVEGMARA</sequence>
<dbReference type="EMBL" id="BPRE01000002">
    <property type="protein sequence ID" value="GJE74513.1"/>
    <property type="molecule type" value="Genomic_DNA"/>
</dbReference>
<evidence type="ECO:0000313" key="3">
    <source>
        <dbReference type="Proteomes" id="UP001055093"/>
    </source>
</evidence>
<name>A0ABQ4UT02_9HYPH</name>
<reference evidence="1" key="1">
    <citation type="journal article" date="2021" name="Front. Microbiol.">
        <title>Comprehensive Comparative Genomics and Phenotyping of Methylobacterium Species.</title>
        <authorList>
            <person name="Alessa O."/>
            <person name="Ogura Y."/>
            <person name="Fujitani Y."/>
            <person name="Takami H."/>
            <person name="Hayashi T."/>
            <person name="Sahin N."/>
            <person name="Tani A."/>
        </authorList>
    </citation>
    <scope>NUCLEOTIDE SEQUENCE</scope>
    <source>
        <strain evidence="1">DSM 14458</strain>
    </source>
</reference>
<protein>
    <recommendedName>
        <fullName evidence="4">Secreted protein</fullName>
    </recommendedName>
</protein>
<evidence type="ECO:0008006" key="4">
    <source>
        <dbReference type="Google" id="ProtNLM"/>
    </source>
</evidence>
<organism evidence="1 3">
    <name type="scientific">Methylorubrum suomiense</name>
    <dbReference type="NCBI Taxonomy" id="144191"/>
    <lineage>
        <taxon>Bacteria</taxon>
        <taxon>Pseudomonadati</taxon>
        <taxon>Pseudomonadota</taxon>
        <taxon>Alphaproteobacteria</taxon>
        <taxon>Hyphomicrobiales</taxon>
        <taxon>Methylobacteriaceae</taxon>
        <taxon>Methylorubrum</taxon>
    </lineage>
</organism>
<accession>A0ABQ4UT02</accession>
<evidence type="ECO:0000313" key="2">
    <source>
        <dbReference type="EMBL" id="GJE75867.1"/>
    </source>
</evidence>
<dbReference type="Proteomes" id="UP001055093">
    <property type="component" value="Unassembled WGS sequence"/>
</dbReference>
<comment type="caution">
    <text evidence="1">The sequence shown here is derived from an EMBL/GenBank/DDBJ whole genome shotgun (WGS) entry which is preliminary data.</text>
</comment>